<dbReference type="KEGG" id="prv:G7070_03690"/>
<organism evidence="5 6">
    <name type="scientific">Propioniciclava coleopterorum</name>
    <dbReference type="NCBI Taxonomy" id="2714937"/>
    <lineage>
        <taxon>Bacteria</taxon>
        <taxon>Bacillati</taxon>
        <taxon>Actinomycetota</taxon>
        <taxon>Actinomycetes</taxon>
        <taxon>Propionibacteriales</taxon>
        <taxon>Propionibacteriaceae</taxon>
        <taxon>Propioniciclava</taxon>
    </lineage>
</organism>
<dbReference type="GO" id="GO:0004553">
    <property type="term" value="F:hydrolase activity, hydrolyzing O-glycosyl compounds"/>
    <property type="evidence" value="ECO:0007669"/>
    <property type="project" value="InterPro"/>
</dbReference>
<dbReference type="SUPFAM" id="SSF75005">
    <property type="entry name" value="Arabinanase/levansucrase/invertase"/>
    <property type="match status" value="1"/>
</dbReference>
<protein>
    <submittedName>
        <fullName evidence="5">Family 43 glycosylhydrolase</fullName>
    </submittedName>
</protein>
<dbReference type="InterPro" id="IPR051795">
    <property type="entry name" value="Glycosyl_Hydrlase_43"/>
</dbReference>
<keyword evidence="6" id="KW-1185">Reference proteome</keyword>
<keyword evidence="2 4" id="KW-0378">Hydrolase</keyword>
<dbReference type="EMBL" id="CP049865">
    <property type="protein sequence ID" value="QIK73787.1"/>
    <property type="molecule type" value="Genomic_DNA"/>
</dbReference>
<reference evidence="5 6" key="1">
    <citation type="submission" date="2020-03" db="EMBL/GenBank/DDBJ databases">
        <title>Propioniciclava sp. nov., isolated from Hydrophilus acuminatus.</title>
        <authorList>
            <person name="Hyun D.-W."/>
            <person name="Bae J.-W."/>
        </authorList>
    </citation>
    <scope>NUCLEOTIDE SEQUENCE [LARGE SCALE GENOMIC DNA]</scope>
    <source>
        <strain evidence="5 6">HDW11</strain>
    </source>
</reference>
<comment type="similarity">
    <text evidence="1 4">Belongs to the glycosyl hydrolase 43 family.</text>
</comment>
<keyword evidence="3 4" id="KW-0326">Glycosidase</keyword>
<evidence type="ECO:0000313" key="6">
    <source>
        <dbReference type="Proteomes" id="UP000501058"/>
    </source>
</evidence>
<dbReference type="Gene3D" id="2.115.10.20">
    <property type="entry name" value="Glycosyl hydrolase domain, family 43"/>
    <property type="match status" value="1"/>
</dbReference>
<sequence length="440" mass="47349">MVERDGWYYLFYSGLGCCDGAQGAYQVFAGRSRSPMGPFLDREGVDLNALHPGGTLVLSTNGNRWVSIGHSANFTDASGQTWMINNGLDRTTPEWGGRPTMMDRLDWIDGWPTVREGHWQSDEVVPAPKLPQVGSTGDTASPQGFVKDGSGTWTRRTEKQAGGYYASQSQSPNPLFLLTQDAVAADIRAEADVRLVGAAAPGREGRAGLTLAYRDRNNHVTAWLDAAARALVVETTRNGRVTAREHADLYAGFDFASWKRISAEVRDGEATVSVSDADLGNPLGTVTLDVPDGLPARAGVASTRGAGEVDNLSVAKLYTPHTDAKPAPKPGELLADHSDEFASATLDDAWSWYQNPDGRLENGSYVWPTQNADFRGVPTMASAMLRDAPQGDYIVETKLHLPTTAGPNNSAQAGLIAFADPEHLLRLSPVRTGNSRQVLL</sequence>
<dbReference type="PANTHER" id="PTHR42812">
    <property type="entry name" value="BETA-XYLOSIDASE"/>
    <property type="match status" value="1"/>
</dbReference>
<dbReference type="PROSITE" id="PS51257">
    <property type="entry name" value="PROKAR_LIPOPROTEIN"/>
    <property type="match status" value="1"/>
</dbReference>
<accession>A0A6G7YAZ5</accession>
<evidence type="ECO:0000256" key="4">
    <source>
        <dbReference type="RuleBase" id="RU361187"/>
    </source>
</evidence>
<evidence type="ECO:0000256" key="2">
    <source>
        <dbReference type="ARBA" id="ARBA00022801"/>
    </source>
</evidence>
<dbReference type="InterPro" id="IPR006710">
    <property type="entry name" value="Glyco_hydro_43"/>
</dbReference>
<dbReference type="Gene3D" id="2.60.120.560">
    <property type="entry name" value="Exo-inulinase, domain 1"/>
    <property type="match status" value="1"/>
</dbReference>
<dbReference type="AlphaFoldDB" id="A0A6G7YAZ5"/>
<dbReference type="Pfam" id="PF04616">
    <property type="entry name" value="Glyco_hydro_43"/>
    <property type="match status" value="1"/>
</dbReference>
<dbReference type="GO" id="GO:0005975">
    <property type="term" value="P:carbohydrate metabolic process"/>
    <property type="evidence" value="ECO:0007669"/>
    <property type="project" value="InterPro"/>
</dbReference>
<dbReference type="Proteomes" id="UP000501058">
    <property type="component" value="Chromosome"/>
</dbReference>
<proteinExistence type="inferred from homology"/>
<evidence type="ECO:0000313" key="5">
    <source>
        <dbReference type="EMBL" id="QIK73787.1"/>
    </source>
</evidence>
<dbReference type="PANTHER" id="PTHR42812:SF2">
    <property type="entry name" value="XYLOSIDASE_ARABINOSIDASE"/>
    <property type="match status" value="1"/>
</dbReference>
<dbReference type="Gene3D" id="2.60.120.200">
    <property type="match status" value="1"/>
</dbReference>
<name>A0A6G7YAZ5_9ACTN</name>
<evidence type="ECO:0000256" key="1">
    <source>
        <dbReference type="ARBA" id="ARBA00009865"/>
    </source>
</evidence>
<evidence type="ECO:0000256" key="3">
    <source>
        <dbReference type="ARBA" id="ARBA00023295"/>
    </source>
</evidence>
<dbReference type="InterPro" id="IPR023296">
    <property type="entry name" value="Glyco_hydro_beta-prop_sf"/>
</dbReference>
<gene>
    <name evidence="5" type="ORF">G7070_03690</name>
</gene>